<name>A0A8K0C9G0_IGNLU</name>
<gene>
    <name evidence="1" type="ORF">ILUMI_24874</name>
</gene>
<evidence type="ECO:0000313" key="1">
    <source>
        <dbReference type="EMBL" id="KAF2881301.1"/>
    </source>
</evidence>
<dbReference type="AlphaFoldDB" id="A0A8K0C9G0"/>
<dbReference type="EMBL" id="VTPC01090790">
    <property type="protein sequence ID" value="KAF2881301.1"/>
    <property type="molecule type" value="Genomic_DNA"/>
</dbReference>
<reference evidence="1" key="1">
    <citation type="submission" date="2019-08" db="EMBL/GenBank/DDBJ databases">
        <title>The genome of the North American firefly Photinus pyralis.</title>
        <authorList>
            <consortium name="Photinus pyralis genome working group"/>
            <person name="Fallon T.R."/>
            <person name="Sander Lower S.E."/>
            <person name="Weng J.-K."/>
        </authorList>
    </citation>
    <scope>NUCLEOTIDE SEQUENCE</scope>
    <source>
        <strain evidence="1">TRF0915ILg1</strain>
        <tissue evidence="1">Whole body</tissue>
    </source>
</reference>
<evidence type="ECO:0000313" key="2">
    <source>
        <dbReference type="Proteomes" id="UP000801492"/>
    </source>
</evidence>
<dbReference type="Proteomes" id="UP000801492">
    <property type="component" value="Unassembled WGS sequence"/>
</dbReference>
<organism evidence="1 2">
    <name type="scientific">Ignelater luminosus</name>
    <name type="common">Cucubano</name>
    <name type="synonym">Pyrophorus luminosus</name>
    <dbReference type="NCBI Taxonomy" id="2038154"/>
    <lineage>
        <taxon>Eukaryota</taxon>
        <taxon>Metazoa</taxon>
        <taxon>Ecdysozoa</taxon>
        <taxon>Arthropoda</taxon>
        <taxon>Hexapoda</taxon>
        <taxon>Insecta</taxon>
        <taxon>Pterygota</taxon>
        <taxon>Neoptera</taxon>
        <taxon>Endopterygota</taxon>
        <taxon>Coleoptera</taxon>
        <taxon>Polyphaga</taxon>
        <taxon>Elateriformia</taxon>
        <taxon>Elateroidea</taxon>
        <taxon>Elateridae</taxon>
        <taxon>Agrypninae</taxon>
        <taxon>Pyrophorini</taxon>
        <taxon>Ignelater</taxon>
    </lineage>
</organism>
<accession>A0A8K0C9G0</accession>
<keyword evidence="2" id="KW-1185">Reference proteome</keyword>
<proteinExistence type="predicted"/>
<sequence>MKDITGSIGVELRNMIDIAMISEIIDVLPDDSVEASDMEAKELLLPQKSKTLYEDMNSAYRKLYLET</sequence>
<comment type="caution">
    <text evidence="1">The sequence shown here is derived from an EMBL/GenBank/DDBJ whole genome shotgun (WGS) entry which is preliminary data.</text>
</comment>
<protein>
    <submittedName>
        <fullName evidence="1">Uncharacterized protein</fullName>
    </submittedName>
</protein>